<reference evidence="1 2" key="1">
    <citation type="submission" date="2024-04" db="EMBL/GenBank/DDBJ databases">
        <title>Okeanomitos corallinicola gen. &amp; sp. nov. (Nostocales, Cyanobacteria), a new toxic marine heterocyst-forming cyanobacterium from a coral reef.</title>
        <authorList>
            <person name="Li H."/>
            <person name="Li R."/>
            <person name="Kang J."/>
            <person name="Hii K.S."/>
            <person name="Mohamed H.F."/>
            <person name="Xu X."/>
            <person name="Luo Z."/>
        </authorList>
    </citation>
    <scope>NUCLEOTIDE SEQUENCE [LARGE SCALE GENOMIC DNA]</scope>
    <source>
        <strain evidence="1 2">TIOX110</strain>
    </source>
</reference>
<sequence>MRRLFLTVGTGLIIALGMQSQLIAKPPTPASQVKSNQSNLKILKKNTVLWKKANIANYRYQLTRSCFCIPSARQPVLIEVRNGKTVSVTSVETGQPVDRELFNQYDRVPKLFSLIRDGIARKADSLNVNYEPKAGYPTQISIDYSQQQADEELYLNVDKFEVLD</sequence>
<evidence type="ECO:0000313" key="2">
    <source>
        <dbReference type="Proteomes" id="UP001483337"/>
    </source>
</evidence>
<gene>
    <name evidence="1" type="ORF">WJM97_18955</name>
</gene>
<dbReference type="Proteomes" id="UP001483337">
    <property type="component" value="Chromosome"/>
</dbReference>
<dbReference type="RefSeq" id="WP_353930343.1">
    <property type="nucleotide sequence ID" value="NZ_CP150886.1"/>
</dbReference>
<dbReference type="Pfam" id="PF19671">
    <property type="entry name" value="DUF6174"/>
    <property type="match status" value="1"/>
</dbReference>
<name>A0ABZ2UV50_9CYAN</name>
<protein>
    <submittedName>
        <fullName evidence="1">DUF6174 domain-containing protein</fullName>
    </submittedName>
</protein>
<proteinExistence type="predicted"/>
<organism evidence="1 2">
    <name type="scientific">Okeanomitos corallinicola TIOX110</name>
    <dbReference type="NCBI Taxonomy" id="3133117"/>
    <lineage>
        <taxon>Bacteria</taxon>
        <taxon>Bacillati</taxon>
        <taxon>Cyanobacteriota</taxon>
        <taxon>Cyanophyceae</taxon>
        <taxon>Nostocales</taxon>
        <taxon>Aphanizomenonaceae</taxon>
        <taxon>Okeanomitos</taxon>
    </lineage>
</organism>
<keyword evidence="2" id="KW-1185">Reference proteome</keyword>
<evidence type="ECO:0000313" key="1">
    <source>
        <dbReference type="EMBL" id="WZB87430.1"/>
    </source>
</evidence>
<dbReference type="InterPro" id="IPR046172">
    <property type="entry name" value="DUF6174"/>
</dbReference>
<accession>A0ABZ2UV50</accession>
<dbReference type="EMBL" id="CP150886">
    <property type="protein sequence ID" value="WZB87430.1"/>
    <property type="molecule type" value="Genomic_DNA"/>
</dbReference>